<dbReference type="EMBL" id="BGPR01007853">
    <property type="protein sequence ID" value="GBN29997.1"/>
    <property type="molecule type" value="Genomic_DNA"/>
</dbReference>
<reference evidence="1 2" key="1">
    <citation type="journal article" date="2019" name="Sci. Rep.">
        <title>Orb-weaving spider Araneus ventricosus genome elucidates the spidroin gene catalogue.</title>
        <authorList>
            <person name="Kono N."/>
            <person name="Nakamura H."/>
            <person name="Ohtoshi R."/>
            <person name="Moran D.A.P."/>
            <person name="Shinohara A."/>
            <person name="Yoshida Y."/>
            <person name="Fujiwara M."/>
            <person name="Mori M."/>
            <person name="Tomita M."/>
            <person name="Arakawa K."/>
        </authorList>
    </citation>
    <scope>NUCLEOTIDE SEQUENCE [LARGE SCALE GENOMIC DNA]</scope>
</reference>
<gene>
    <name evidence="1" type="ORF">AVEN_266525_1</name>
</gene>
<accession>A0A4Y2MVW2</accession>
<keyword evidence="2" id="KW-1185">Reference proteome</keyword>
<sequence length="112" mass="13537">MDCFKEEYRARNLLEDDDEWRNCLREASNFQMSPKLRQWFSFIFVFCNPTSPLEIWEEFKSYLCEDFVLHTSVQQSVYFALHNIDDHLHVHNMTLTSKGLPEPEISHSYLHY</sequence>
<dbReference type="OrthoDB" id="1728974at2759"/>
<comment type="caution">
    <text evidence="1">The sequence shown here is derived from an EMBL/GenBank/DDBJ whole genome shotgun (WGS) entry which is preliminary data.</text>
</comment>
<proteinExistence type="predicted"/>
<dbReference type="AlphaFoldDB" id="A0A4Y2MVW2"/>
<name>A0A4Y2MVW2_ARAVE</name>
<evidence type="ECO:0000313" key="1">
    <source>
        <dbReference type="EMBL" id="GBN29997.1"/>
    </source>
</evidence>
<evidence type="ECO:0000313" key="2">
    <source>
        <dbReference type="Proteomes" id="UP000499080"/>
    </source>
</evidence>
<protein>
    <submittedName>
        <fullName evidence="1">Uncharacterized protein</fullName>
    </submittedName>
</protein>
<organism evidence="1 2">
    <name type="scientific">Araneus ventricosus</name>
    <name type="common">Orbweaver spider</name>
    <name type="synonym">Epeira ventricosa</name>
    <dbReference type="NCBI Taxonomy" id="182803"/>
    <lineage>
        <taxon>Eukaryota</taxon>
        <taxon>Metazoa</taxon>
        <taxon>Ecdysozoa</taxon>
        <taxon>Arthropoda</taxon>
        <taxon>Chelicerata</taxon>
        <taxon>Arachnida</taxon>
        <taxon>Araneae</taxon>
        <taxon>Araneomorphae</taxon>
        <taxon>Entelegynae</taxon>
        <taxon>Araneoidea</taxon>
        <taxon>Araneidae</taxon>
        <taxon>Araneus</taxon>
    </lineage>
</organism>
<dbReference type="Proteomes" id="UP000499080">
    <property type="component" value="Unassembled WGS sequence"/>
</dbReference>